<dbReference type="InterPro" id="IPR002371">
    <property type="entry name" value="FlgK"/>
</dbReference>
<dbReference type="Pfam" id="PF06429">
    <property type="entry name" value="Flg_bbr_C"/>
    <property type="match status" value="1"/>
</dbReference>
<dbReference type="GO" id="GO:0044780">
    <property type="term" value="P:bacterial-type flagellum assembly"/>
    <property type="evidence" value="ECO:0007669"/>
    <property type="project" value="InterPro"/>
</dbReference>
<dbReference type="PANTHER" id="PTHR30033:SF1">
    <property type="entry name" value="FLAGELLAR HOOK-ASSOCIATED PROTEIN 1"/>
    <property type="match status" value="1"/>
</dbReference>
<gene>
    <name evidence="7" type="primary">flgK</name>
    <name evidence="11" type="ORF">SAMN05660199_00334</name>
</gene>
<reference evidence="12" key="1">
    <citation type="submission" date="2016-10" db="EMBL/GenBank/DDBJ databases">
        <authorList>
            <person name="Varghese N."/>
            <person name="Submissions S."/>
        </authorList>
    </citation>
    <scope>NUCLEOTIDE SEQUENCE [LARGE SCALE GENOMIC DNA]</scope>
    <source>
        <strain evidence="12">DSM 45843</strain>
    </source>
</reference>
<evidence type="ECO:0000256" key="1">
    <source>
        <dbReference type="ARBA" id="ARBA00004365"/>
    </source>
</evidence>
<feature type="domain" description="Flagellar basal-body/hook protein C-terminal" evidence="9">
    <location>
        <begin position="425"/>
        <end position="464"/>
    </location>
</feature>
<dbReference type="Pfam" id="PF22638">
    <property type="entry name" value="FlgK_D1"/>
    <property type="match status" value="1"/>
</dbReference>
<comment type="subcellular location">
    <subcellularLocation>
        <location evidence="1 7">Bacterial flagellum</location>
    </subcellularLocation>
    <subcellularLocation>
        <location evidence="2 7">Secreted</location>
    </subcellularLocation>
</comment>
<feature type="domain" description="Flagellar hook-associated protein FlgK helical" evidence="10">
    <location>
        <begin position="100"/>
        <end position="329"/>
    </location>
</feature>
<name>A0A1H0CKJ2_9ACTN</name>
<evidence type="ECO:0000256" key="5">
    <source>
        <dbReference type="ARBA" id="ARBA00022525"/>
    </source>
</evidence>
<sequence length="471" mass="47382">MSGFSALRVASHALSAQQRALEVTAQNVANSATVGYTRQRADLQSLSASSISGLYATSSGVGEGVTADKVTRIRDAFLERRGQLEHGISAQAAALDTTWSQAELSFNEPGTTGLSSTLSSSWAKWGQLASTPTEPAARTAVIAASGSVVNSLTSTAKALDAQWNSTRVDVADSLTVVNSATTQIAELNRSIMAATANGLDSNELQDKRDVLIGTLADTIGATGIPKEDGSVDVVVGGATLVSGKNASTVSFTGPAASPGGATGTVALWATPGGQISAGGQMGGQVTALNSVLPGLRTELDTVAASIASSVNALQVAGGDKNGNPGTPLFGTTDGSTTVTAANIALAFTDGNLLAASKVTGLDAQGKAAADGGNADKIAQLAQSTTGPDATYRSMITRMGVSAAAATATAASSEAIVTQIDASRQSISGVSLDEEMTNMLTFKQSYAAMGRVISAMDEMLDVLINKTGLVGR</sequence>
<keyword evidence="6 7" id="KW-0975">Bacterial flagellum</keyword>
<keyword evidence="11" id="KW-0282">Flagellum</keyword>
<comment type="similarity">
    <text evidence="3 7">Belongs to the flagella basal body rod proteins family.</text>
</comment>
<dbReference type="SUPFAM" id="SSF64518">
    <property type="entry name" value="Phase 1 flagellin"/>
    <property type="match status" value="1"/>
</dbReference>
<evidence type="ECO:0000313" key="12">
    <source>
        <dbReference type="Proteomes" id="UP000199088"/>
    </source>
</evidence>
<keyword evidence="11" id="KW-0966">Cell projection</keyword>
<proteinExistence type="inferred from homology"/>
<dbReference type="InterPro" id="IPR010930">
    <property type="entry name" value="Flg_bb/hook_C_dom"/>
</dbReference>
<evidence type="ECO:0000256" key="3">
    <source>
        <dbReference type="ARBA" id="ARBA00009677"/>
    </source>
</evidence>
<evidence type="ECO:0000259" key="8">
    <source>
        <dbReference type="Pfam" id="PF00460"/>
    </source>
</evidence>
<dbReference type="AlphaFoldDB" id="A0A1H0CKJ2"/>
<accession>A0A1H0CKJ2</accession>
<protein>
    <recommendedName>
        <fullName evidence="4 7">Flagellar hook-associated protein 1</fullName>
        <shortName evidence="7">HAP1</shortName>
    </recommendedName>
</protein>
<dbReference type="InterPro" id="IPR001444">
    <property type="entry name" value="Flag_bb_rod_N"/>
</dbReference>
<keyword evidence="5 7" id="KW-0964">Secreted</keyword>
<dbReference type="NCBIfam" id="TIGR02492">
    <property type="entry name" value="flgK_ends"/>
    <property type="match status" value="1"/>
</dbReference>
<evidence type="ECO:0000256" key="7">
    <source>
        <dbReference type="RuleBase" id="RU362065"/>
    </source>
</evidence>
<evidence type="ECO:0000259" key="9">
    <source>
        <dbReference type="Pfam" id="PF06429"/>
    </source>
</evidence>
<dbReference type="GO" id="GO:0005576">
    <property type="term" value="C:extracellular region"/>
    <property type="evidence" value="ECO:0007669"/>
    <property type="project" value="UniProtKB-SubCell"/>
</dbReference>
<dbReference type="EMBL" id="FNIR01000001">
    <property type="protein sequence ID" value="SDN58311.1"/>
    <property type="molecule type" value="Genomic_DNA"/>
</dbReference>
<dbReference type="GO" id="GO:0009424">
    <property type="term" value="C:bacterial-type flagellum hook"/>
    <property type="evidence" value="ECO:0007669"/>
    <property type="project" value="UniProtKB-UniRule"/>
</dbReference>
<keyword evidence="12" id="KW-1185">Reference proteome</keyword>
<dbReference type="Pfam" id="PF00460">
    <property type="entry name" value="Flg_bb_rod"/>
    <property type="match status" value="1"/>
</dbReference>
<dbReference type="RefSeq" id="WP_091238433.1">
    <property type="nucleotide sequence ID" value="NZ_FNIR01000001.1"/>
</dbReference>
<feature type="domain" description="Flagellar basal body rod protein N-terminal" evidence="8">
    <location>
        <begin position="7"/>
        <end position="37"/>
    </location>
</feature>
<evidence type="ECO:0000313" key="11">
    <source>
        <dbReference type="EMBL" id="SDN58311.1"/>
    </source>
</evidence>
<dbReference type="GO" id="GO:0005198">
    <property type="term" value="F:structural molecule activity"/>
    <property type="evidence" value="ECO:0007669"/>
    <property type="project" value="UniProtKB-UniRule"/>
</dbReference>
<evidence type="ECO:0000256" key="2">
    <source>
        <dbReference type="ARBA" id="ARBA00004613"/>
    </source>
</evidence>
<organism evidence="11 12">
    <name type="scientific">Klenkia soli</name>
    <dbReference type="NCBI Taxonomy" id="1052260"/>
    <lineage>
        <taxon>Bacteria</taxon>
        <taxon>Bacillati</taxon>
        <taxon>Actinomycetota</taxon>
        <taxon>Actinomycetes</taxon>
        <taxon>Geodermatophilales</taxon>
        <taxon>Geodermatophilaceae</taxon>
        <taxon>Klenkia</taxon>
    </lineage>
</organism>
<dbReference type="OrthoDB" id="9802553at2"/>
<dbReference type="InterPro" id="IPR053927">
    <property type="entry name" value="FlgK_helical"/>
</dbReference>
<keyword evidence="11" id="KW-0969">Cilium</keyword>
<evidence type="ECO:0000259" key="10">
    <source>
        <dbReference type="Pfam" id="PF22638"/>
    </source>
</evidence>
<evidence type="ECO:0000256" key="4">
    <source>
        <dbReference type="ARBA" id="ARBA00016244"/>
    </source>
</evidence>
<dbReference type="Proteomes" id="UP000199088">
    <property type="component" value="Unassembled WGS sequence"/>
</dbReference>
<dbReference type="PANTHER" id="PTHR30033">
    <property type="entry name" value="FLAGELLAR HOOK-ASSOCIATED PROTEIN 1"/>
    <property type="match status" value="1"/>
</dbReference>
<evidence type="ECO:0000256" key="6">
    <source>
        <dbReference type="ARBA" id="ARBA00023143"/>
    </source>
</evidence>
<dbReference type="STRING" id="1052260.SAMN05660199_00334"/>
<dbReference type="PRINTS" id="PR01005">
    <property type="entry name" value="FLGHOOKAP1"/>
</dbReference>